<reference evidence="3" key="2">
    <citation type="submission" date="2020-04" db="EMBL/GenBank/DDBJ databases">
        <authorList>
            <consortium name="NCBI Genome Project"/>
        </authorList>
    </citation>
    <scope>NUCLEOTIDE SEQUENCE</scope>
    <source>
        <strain evidence="3">CBS 342.82</strain>
    </source>
</reference>
<feature type="compositionally biased region" description="Polar residues" evidence="1">
    <location>
        <begin position="195"/>
        <end position="206"/>
    </location>
</feature>
<evidence type="ECO:0000313" key="2">
    <source>
        <dbReference type="Proteomes" id="UP000504637"/>
    </source>
</evidence>
<dbReference type="RefSeq" id="XP_033459798.1">
    <property type="nucleotide sequence ID" value="XM_033599696.1"/>
</dbReference>
<name>A0A6J3M7D1_9PEZI</name>
<accession>A0A6J3M7D1</accession>
<organism evidence="3">
    <name type="scientific">Dissoconium aciculare CBS 342.82</name>
    <dbReference type="NCBI Taxonomy" id="1314786"/>
    <lineage>
        <taxon>Eukaryota</taxon>
        <taxon>Fungi</taxon>
        <taxon>Dikarya</taxon>
        <taxon>Ascomycota</taxon>
        <taxon>Pezizomycotina</taxon>
        <taxon>Dothideomycetes</taxon>
        <taxon>Dothideomycetidae</taxon>
        <taxon>Mycosphaerellales</taxon>
        <taxon>Dissoconiaceae</taxon>
        <taxon>Dissoconium</taxon>
    </lineage>
</organism>
<proteinExistence type="predicted"/>
<evidence type="ECO:0000256" key="1">
    <source>
        <dbReference type="SAM" id="MobiDB-lite"/>
    </source>
</evidence>
<dbReference type="AlphaFoldDB" id="A0A6J3M7D1"/>
<feature type="compositionally biased region" description="Low complexity" evidence="1">
    <location>
        <begin position="172"/>
        <end position="184"/>
    </location>
</feature>
<keyword evidence="2" id="KW-1185">Reference proteome</keyword>
<protein>
    <submittedName>
        <fullName evidence="3">Uncharacterized protein</fullName>
    </submittedName>
</protein>
<reference evidence="3" key="1">
    <citation type="submission" date="2020-01" db="EMBL/GenBank/DDBJ databases">
        <authorList>
            <consortium name="DOE Joint Genome Institute"/>
            <person name="Haridas S."/>
            <person name="Albert R."/>
            <person name="Binder M."/>
            <person name="Bloem J."/>
            <person name="Labutti K."/>
            <person name="Salamov A."/>
            <person name="Andreopoulos B."/>
            <person name="Baker S.E."/>
            <person name="Barry K."/>
            <person name="Bills G."/>
            <person name="Bluhm B.H."/>
            <person name="Cannon C."/>
            <person name="Castanera R."/>
            <person name="Culley D.E."/>
            <person name="Daum C."/>
            <person name="Ezra D."/>
            <person name="Gonzalez J.B."/>
            <person name="Henrissat B."/>
            <person name="Kuo A."/>
            <person name="Liang C."/>
            <person name="Lipzen A."/>
            <person name="Lutzoni F."/>
            <person name="Magnuson J."/>
            <person name="Mondo S."/>
            <person name="Nolan M."/>
            <person name="Ohm R."/>
            <person name="Pangilinan J."/>
            <person name="Park H.-J."/>
            <person name="Ramirez L."/>
            <person name="Alfaro M."/>
            <person name="Sun H."/>
            <person name="Tritt A."/>
            <person name="Yoshinaga Y."/>
            <person name="Zwiers L.-H."/>
            <person name="Turgeon B.G."/>
            <person name="Goodwin S.B."/>
            <person name="Spatafora J.W."/>
            <person name="Crous P.W."/>
            <person name="Grigoriev I.V."/>
        </authorList>
    </citation>
    <scope>NUCLEOTIDE SEQUENCE</scope>
    <source>
        <strain evidence="3">CBS 342.82</strain>
    </source>
</reference>
<dbReference type="GeneID" id="54357495"/>
<evidence type="ECO:0000313" key="3">
    <source>
        <dbReference type="RefSeq" id="XP_033459798.1"/>
    </source>
</evidence>
<reference evidence="3" key="3">
    <citation type="submission" date="2025-08" db="UniProtKB">
        <authorList>
            <consortium name="RefSeq"/>
        </authorList>
    </citation>
    <scope>IDENTIFICATION</scope>
    <source>
        <strain evidence="3">CBS 342.82</strain>
    </source>
</reference>
<feature type="region of interest" description="Disordered" evidence="1">
    <location>
        <begin position="154"/>
        <end position="221"/>
    </location>
</feature>
<sequence length="221" mass="24943">MKTSRNSTTYSNQRKDSKHNLDMTFLDHFARIDYHQSEYLIDRESRDPRKSETGNFHMKMTFHDASNSEETVHRSFSHEPRAPHLRRVPGHSNMADELGSQFSDIKYDLYSTDDDTESHLEMSRRGSHDREEAHNYVLASDLITPRTSDLEHWRSQIPRNGSVDEPVTRPPSVIDGIGSGVSSGACSPVKRSSLAFASSNPPTSKNGLDRSDVRAKPRAGS</sequence>
<dbReference type="Proteomes" id="UP000504637">
    <property type="component" value="Unplaced"/>
</dbReference>
<gene>
    <name evidence="3" type="ORF">K489DRAFT_216012</name>
</gene>